<dbReference type="SUPFAM" id="SSF53850">
    <property type="entry name" value="Periplasmic binding protein-like II"/>
    <property type="match status" value="1"/>
</dbReference>
<name>A0A3N5ABK9_9THEO</name>
<dbReference type="InterPro" id="IPR050811">
    <property type="entry name" value="Phosphate_ABC_transporter"/>
</dbReference>
<protein>
    <submittedName>
        <fullName evidence="10">Phosphate transport system substrate-binding protein</fullName>
    </submittedName>
</protein>
<evidence type="ECO:0000256" key="1">
    <source>
        <dbReference type="ARBA" id="ARBA00002841"/>
    </source>
</evidence>
<dbReference type="Proteomes" id="UP000282654">
    <property type="component" value="Unassembled WGS sequence"/>
</dbReference>
<dbReference type="PROSITE" id="PS51257">
    <property type="entry name" value="PROKAR_LIPOPROTEIN"/>
    <property type="match status" value="1"/>
</dbReference>
<evidence type="ECO:0000256" key="2">
    <source>
        <dbReference type="ARBA" id="ARBA00004193"/>
    </source>
</evidence>
<comment type="similarity">
    <text evidence="3">Belongs to the PstS family.</text>
</comment>
<dbReference type="GO" id="GO:0005886">
    <property type="term" value="C:plasma membrane"/>
    <property type="evidence" value="ECO:0007669"/>
    <property type="project" value="UniProtKB-SubCell"/>
</dbReference>
<keyword evidence="5" id="KW-0813">Transport</keyword>
<evidence type="ECO:0000313" key="11">
    <source>
        <dbReference type="Proteomes" id="UP000282654"/>
    </source>
</evidence>
<dbReference type="PANTHER" id="PTHR30570:SF1">
    <property type="entry name" value="PHOSPHATE-BINDING PROTEIN PSTS"/>
    <property type="match status" value="1"/>
</dbReference>
<evidence type="ECO:0000256" key="3">
    <source>
        <dbReference type="ARBA" id="ARBA00008725"/>
    </source>
</evidence>
<evidence type="ECO:0000259" key="9">
    <source>
        <dbReference type="Pfam" id="PF12849"/>
    </source>
</evidence>
<dbReference type="Gene3D" id="3.40.190.10">
    <property type="entry name" value="Periplasmic binding protein-like II"/>
    <property type="match status" value="2"/>
</dbReference>
<dbReference type="Pfam" id="PF12849">
    <property type="entry name" value="PBP_like_2"/>
    <property type="match status" value="1"/>
</dbReference>
<proteinExistence type="inferred from homology"/>
<evidence type="ECO:0000313" key="10">
    <source>
        <dbReference type="EMBL" id="RPF42979.1"/>
    </source>
</evidence>
<comment type="function">
    <text evidence="1">Part of the ABC transporter complex PstSACB involved in phosphate import.</text>
</comment>
<comment type="caution">
    <text evidence="10">The sequence shown here is derived from an EMBL/GenBank/DDBJ whole genome shotgun (WGS) entry which is preliminary data.</text>
</comment>
<keyword evidence="6" id="KW-0732">Signal</keyword>
<feature type="domain" description="PBP" evidence="9">
    <location>
        <begin position="42"/>
        <end position="266"/>
    </location>
</feature>
<dbReference type="AlphaFoldDB" id="A0A3N5ABK9"/>
<evidence type="ECO:0000256" key="8">
    <source>
        <dbReference type="ARBA" id="ARBA00023288"/>
    </source>
</evidence>
<evidence type="ECO:0000256" key="4">
    <source>
        <dbReference type="ARBA" id="ARBA00011529"/>
    </source>
</evidence>
<accession>A0A3N5ABK9</accession>
<dbReference type="OrthoDB" id="9790048at2"/>
<evidence type="ECO:0000256" key="5">
    <source>
        <dbReference type="ARBA" id="ARBA00022592"/>
    </source>
</evidence>
<dbReference type="InterPro" id="IPR024370">
    <property type="entry name" value="PBP_domain"/>
</dbReference>
<organism evidence="10 11">
    <name type="scientific">Thermodesulfitimonas autotrophica</name>
    <dbReference type="NCBI Taxonomy" id="1894989"/>
    <lineage>
        <taxon>Bacteria</taxon>
        <taxon>Bacillati</taxon>
        <taxon>Bacillota</taxon>
        <taxon>Clostridia</taxon>
        <taxon>Thermoanaerobacterales</taxon>
        <taxon>Thermoanaerobacteraceae</taxon>
        <taxon>Thermodesulfitimonas</taxon>
    </lineage>
</organism>
<dbReference type="GO" id="GO:0006817">
    <property type="term" value="P:phosphate ion transport"/>
    <property type="evidence" value="ECO:0007669"/>
    <property type="project" value="UniProtKB-KW"/>
</dbReference>
<gene>
    <name evidence="10" type="ORF">EDD75_2097</name>
</gene>
<comment type="subunit">
    <text evidence="4">The complex is composed of two ATP-binding proteins (PstB), two transmembrane proteins (PstC and PstA) and a solute-binding protein (PstS).</text>
</comment>
<keyword evidence="5" id="KW-0592">Phosphate transport</keyword>
<dbReference type="EMBL" id="RKRE01000003">
    <property type="protein sequence ID" value="RPF42979.1"/>
    <property type="molecule type" value="Genomic_DNA"/>
</dbReference>
<evidence type="ECO:0000256" key="6">
    <source>
        <dbReference type="ARBA" id="ARBA00022729"/>
    </source>
</evidence>
<dbReference type="RefSeq" id="WP_123931752.1">
    <property type="nucleotide sequence ID" value="NZ_RKRE01000003.1"/>
</dbReference>
<comment type="subcellular location">
    <subcellularLocation>
        <location evidence="2">Cell membrane</location>
        <topology evidence="2">Lipid-anchor</topology>
    </subcellularLocation>
</comment>
<evidence type="ECO:0000256" key="7">
    <source>
        <dbReference type="ARBA" id="ARBA00023139"/>
    </source>
</evidence>
<keyword evidence="8" id="KW-0449">Lipoprotein</keyword>
<keyword evidence="7" id="KW-0564">Palmitate</keyword>
<reference evidence="10 11" key="1">
    <citation type="submission" date="2018-11" db="EMBL/GenBank/DDBJ databases">
        <title>Genomic Encyclopedia of Type Strains, Phase IV (KMG-IV): sequencing the most valuable type-strain genomes for metagenomic binning, comparative biology and taxonomic classification.</title>
        <authorList>
            <person name="Goeker M."/>
        </authorList>
    </citation>
    <scope>NUCLEOTIDE SEQUENCE [LARGE SCALE GENOMIC DNA]</scope>
    <source>
        <strain evidence="10 11">DSM 102936</strain>
    </source>
</reference>
<keyword evidence="11" id="KW-1185">Reference proteome</keyword>
<sequence length="300" mass="31970">MKCWLCVFAGQIKRSLVFFLLSVVTMMLALGCIPKAEVTSRHPAVRVVGSTALLPVARDAAQLMGVTKRAAGVEVFGGGSLTGLQQVAGGWADVALSLVEPPPGEPLYRGLTGKVLGVMPLVLVVHPAVRVDNLSKDDATRIFLGQVKNWAELGGPDIPIVIVNRGKSSGSRQLIKRLVLGGREFTGNARLVNSDFEVRKEVASTPGAIGYLGATYLNGSVKALKYNGIECTIENVANGSYPLYGLARVYTRGKPEGTVQSYSELLLKESFLLEEAKKGLVPLRILKKGPETSQSGVKGR</sequence>
<dbReference type="PANTHER" id="PTHR30570">
    <property type="entry name" value="PERIPLASMIC PHOSPHATE BINDING COMPONENT OF PHOSPHATE ABC TRANSPORTER"/>
    <property type="match status" value="1"/>
</dbReference>